<dbReference type="PANTHER" id="PTHR13932">
    <property type="entry name" value="COPROPORPHYRINIGEN III OXIDASE"/>
    <property type="match status" value="1"/>
</dbReference>
<evidence type="ECO:0000313" key="8">
    <source>
        <dbReference type="Proteomes" id="UP000053669"/>
    </source>
</evidence>
<dbReference type="PROSITE" id="PS51918">
    <property type="entry name" value="RADICAL_SAM"/>
    <property type="match status" value="1"/>
</dbReference>
<dbReference type="SUPFAM" id="SSF102114">
    <property type="entry name" value="Radical SAM enzymes"/>
    <property type="match status" value="1"/>
</dbReference>
<dbReference type="GO" id="GO:0003824">
    <property type="term" value="F:catalytic activity"/>
    <property type="evidence" value="ECO:0007669"/>
    <property type="project" value="InterPro"/>
</dbReference>
<proteinExistence type="predicted"/>
<dbReference type="InterPro" id="IPR006638">
    <property type="entry name" value="Elp3/MiaA/NifB-like_rSAM"/>
</dbReference>
<dbReference type="InterPro" id="IPR034505">
    <property type="entry name" value="Coproporphyrinogen-III_oxidase"/>
</dbReference>
<dbReference type="PANTHER" id="PTHR13932:SF5">
    <property type="entry name" value="RADICAL S-ADENOSYL METHIONINE DOMAIN-CONTAINING PROTEIN 1, MITOCHONDRIAL"/>
    <property type="match status" value="1"/>
</dbReference>
<dbReference type="AlphaFoldDB" id="A0A117R0L8"/>
<evidence type="ECO:0000259" key="6">
    <source>
        <dbReference type="PROSITE" id="PS51918"/>
    </source>
</evidence>
<evidence type="ECO:0000256" key="5">
    <source>
        <dbReference type="ARBA" id="ARBA00023014"/>
    </source>
</evidence>
<dbReference type="GO" id="GO:0006779">
    <property type="term" value="P:porphyrin-containing compound biosynthetic process"/>
    <property type="evidence" value="ECO:0007669"/>
    <property type="project" value="TreeGrafter"/>
</dbReference>
<keyword evidence="3" id="KW-0479">Metal-binding</keyword>
<feature type="domain" description="Radical SAM core" evidence="6">
    <location>
        <begin position="45"/>
        <end position="285"/>
    </location>
</feature>
<comment type="caution">
    <text evidence="7">The sequence shown here is derived from an EMBL/GenBank/DDBJ whole genome shotgun (WGS) entry which is preliminary data.</text>
</comment>
<dbReference type="InterPro" id="IPR058240">
    <property type="entry name" value="rSAM_sf"/>
</dbReference>
<dbReference type="Proteomes" id="UP000053669">
    <property type="component" value="Unassembled WGS sequence"/>
</dbReference>
<evidence type="ECO:0000313" key="7">
    <source>
        <dbReference type="EMBL" id="KUN64511.1"/>
    </source>
</evidence>
<dbReference type="SFLD" id="SFLDS00029">
    <property type="entry name" value="Radical_SAM"/>
    <property type="match status" value="1"/>
</dbReference>
<evidence type="ECO:0000256" key="4">
    <source>
        <dbReference type="ARBA" id="ARBA00023004"/>
    </source>
</evidence>
<evidence type="ECO:0000256" key="1">
    <source>
        <dbReference type="ARBA" id="ARBA00017228"/>
    </source>
</evidence>
<dbReference type="InterPro" id="IPR007197">
    <property type="entry name" value="rSAM"/>
</dbReference>
<dbReference type="Pfam" id="PF04055">
    <property type="entry name" value="Radical_SAM"/>
    <property type="match status" value="1"/>
</dbReference>
<evidence type="ECO:0000256" key="3">
    <source>
        <dbReference type="ARBA" id="ARBA00022723"/>
    </source>
</evidence>
<keyword evidence="4" id="KW-0408">Iron</keyword>
<dbReference type="SFLD" id="SFLDG01082">
    <property type="entry name" value="B12-binding_domain_containing"/>
    <property type="match status" value="1"/>
</dbReference>
<keyword evidence="5" id="KW-0411">Iron-sulfur</keyword>
<sequence>MINLMPGKTLMKFDRQLPFYNWLYPMKGQELDTVTHHEFHSGMRTEGVRSRALYFHIPFCDTICTFCTLNRGLGSTGDEQIETYVQALLKEIALKGRYAEATSIPIRAIFFGGGTPTTLTAGQITRIGQAVRDHFDLSKLQEFTFEAEVKSVTEEKCAAMRDIGVDKVRFGLQSFDPLYRELFNITATIEQEYAAVELFKRYFEHTSFDMIYGMHGQTFEQFSRDIEYATSLGTPTMELYPISNVVTQAPLHHSYAARDLKPPSFIDKMAMTIYLNQYMRASGFQQHNGHGYVRLPEGQRPTTPFISRDYLNLYNTHTWSYHDDELIGLGNSAISQVANYTVMNDENRVTYVKNLLENDDVKINLTVGDGIPYERGIILHLPYFGWLDKSRIAWEHIPDELTGKLALLVSEGMLEEDAEEFRITELGWVWYANMMYYLSPASDQKVLDEFTALKRRTKGLTDGDDRMLPLLPIASAQ</sequence>
<dbReference type="SFLD" id="SFLDG01065">
    <property type="entry name" value="anaerobic_coproporphyrinogen-I"/>
    <property type="match status" value="1"/>
</dbReference>
<keyword evidence="2" id="KW-0949">S-adenosyl-L-methionine</keyword>
<name>A0A117R0L8_9ACTN</name>
<dbReference type="InterPro" id="IPR013785">
    <property type="entry name" value="Aldolase_TIM"/>
</dbReference>
<dbReference type="GO" id="GO:0005737">
    <property type="term" value="C:cytoplasm"/>
    <property type="evidence" value="ECO:0007669"/>
    <property type="project" value="TreeGrafter"/>
</dbReference>
<evidence type="ECO:0000256" key="2">
    <source>
        <dbReference type="ARBA" id="ARBA00022691"/>
    </source>
</evidence>
<dbReference type="GO" id="GO:0051539">
    <property type="term" value="F:4 iron, 4 sulfur cluster binding"/>
    <property type="evidence" value="ECO:0007669"/>
    <property type="project" value="TreeGrafter"/>
</dbReference>
<dbReference type="SMART" id="SM00729">
    <property type="entry name" value="Elp3"/>
    <property type="match status" value="1"/>
</dbReference>
<dbReference type="GO" id="GO:0046872">
    <property type="term" value="F:metal ion binding"/>
    <property type="evidence" value="ECO:0007669"/>
    <property type="project" value="UniProtKB-KW"/>
</dbReference>
<gene>
    <name evidence="7" type="ORF">AQJ46_29130</name>
</gene>
<organism evidence="7 8">
    <name type="scientific">Streptomyces canus</name>
    <dbReference type="NCBI Taxonomy" id="58343"/>
    <lineage>
        <taxon>Bacteria</taxon>
        <taxon>Bacillati</taxon>
        <taxon>Actinomycetota</taxon>
        <taxon>Actinomycetes</taxon>
        <taxon>Kitasatosporales</taxon>
        <taxon>Streptomycetaceae</taxon>
        <taxon>Streptomyces</taxon>
        <taxon>Streptomyces aurantiacus group</taxon>
    </lineage>
</organism>
<reference evidence="7 8" key="1">
    <citation type="submission" date="2015-10" db="EMBL/GenBank/DDBJ databases">
        <title>Draft genome sequence of Streptomyces canus DSM 40017, type strain for the species Streptomyces canus.</title>
        <authorList>
            <person name="Ruckert C."/>
            <person name="Winkler A."/>
            <person name="Kalinowski J."/>
            <person name="Kampfer P."/>
            <person name="Glaeser S."/>
        </authorList>
    </citation>
    <scope>NUCLEOTIDE SEQUENCE [LARGE SCALE GENOMIC DNA]</scope>
    <source>
        <strain evidence="7 8">DSM 40017</strain>
    </source>
</reference>
<dbReference type="STRING" id="58343.AQJ46_29130"/>
<dbReference type="EMBL" id="LMWU01000029">
    <property type="protein sequence ID" value="KUN64511.1"/>
    <property type="molecule type" value="Genomic_DNA"/>
</dbReference>
<accession>A0A117R0L8</accession>
<dbReference type="Gene3D" id="3.20.20.70">
    <property type="entry name" value="Aldolase class I"/>
    <property type="match status" value="1"/>
</dbReference>
<protein>
    <recommendedName>
        <fullName evidence="1">Heme chaperone HemW</fullName>
    </recommendedName>
</protein>